<protein>
    <submittedName>
        <fullName evidence="1">Uncharacterized protein</fullName>
    </submittedName>
</protein>
<evidence type="ECO:0000313" key="2">
    <source>
        <dbReference type="Proteomes" id="UP001057402"/>
    </source>
</evidence>
<sequence length="186" mass="20243">MKESDCRQAAACPVSCQRRTGSDRSSSGFLTNPLGICLGLVQPVCFVAQSRHKPHREGPPCQALCQPVLIAVSASCILKCVFPLESGTGLMPVMGPLHSILWCAMIASPFLLELKIYRQWLSGGTRHLCKVVNQSLHLSIIGNFVGASLPSKSGGSNPSKFFWVVGFTHYLVVFVTLYLRLPNREA</sequence>
<gene>
    <name evidence="1" type="ORF">MLD38_010912</name>
</gene>
<dbReference type="EMBL" id="CM042883">
    <property type="protein sequence ID" value="KAI4372713.1"/>
    <property type="molecule type" value="Genomic_DNA"/>
</dbReference>
<reference evidence="2" key="1">
    <citation type="journal article" date="2023" name="Front. Plant Sci.">
        <title>Chromosomal-level genome assembly of Melastoma candidum provides insights into trichome evolution.</title>
        <authorList>
            <person name="Zhong Y."/>
            <person name="Wu W."/>
            <person name="Sun C."/>
            <person name="Zou P."/>
            <person name="Liu Y."/>
            <person name="Dai S."/>
            <person name="Zhou R."/>
        </authorList>
    </citation>
    <scope>NUCLEOTIDE SEQUENCE [LARGE SCALE GENOMIC DNA]</scope>
</reference>
<accession>A0ACB9R2H1</accession>
<name>A0ACB9R2H1_9MYRT</name>
<dbReference type="Proteomes" id="UP001057402">
    <property type="component" value="Chromosome 4"/>
</dbReference>
<evidence type="ECO:0000313" key="1">
    <source>
        <dbReference type="EMBL" id="KAI4372713.1"/>
    </source>
</evidence>
<organism evidence="1 2">
    <name type="scientific">Melastoma candidum</name>
    <dbReference type="NCBI Taxonomy" id="119954"/>
    <lineage>
        <taxon>Eukaryota</taxon>
        <taxon>Viridiplantae</taxon>
        <taxon>Streptophyta</taxon>
        <taxon>Embryophyta</taxon>
        <taxon>Tracheophyta</taxon>
        <taxon>Spermatophyta</taxon>
        <taxon>Magnoliopsida</taxon>
        <taxon>eudicotyledons</taxon>
        <taxon>Gunneridae</taxon>
        <taxon>Pentapetalae</taxon>
        <taxon>rosids</taxon>
        <taxon>malvids</taxon>
        <taxon>Myrtales</taxon>
        <taxon>Melastomataceae</taxon>
        <taxon>Melastomatoideae</taxon>
        <taxon>Melastomateae</taxon>
        <taxon>Melastoma</taxon>
    </lineage>
</organism>
<comment type="caution">
    <text evidence="1">The sequence shown here is derived from an EMBL/GenBank/DDBJ whole genome shotgun (WGS) entry which is preliminary data.</text>
</comment>
<proteinExistence type="predicted"/>
<keyword evidence="2" id="KW-1185">Reference proteome</keyword>